<dbReference type="Pfam" id="PF24758">
    <property type="entry name" value="LRR_At5g56370"/>
    <property type="match status" value="1"/>
</dbReference>
<dbReference type="Gene3D" id="3.80.10.10">
    <property type="entry name" value="Ribonuclease Inhibitor"/>
    <property type="match status" value="1"/>
</dbReference>
<feature type="domain" description="F-box" evidence="1">
    <location>
        <begin position="17"/>
        <end position="54"/>
    </location>
</feature>
<evidence type="ECO:0000313" key="4">
    <source>
        <dbReference type="EMBL" id="OTG07079.1"/>
    </source>
</evidence>
<dbReference type="InParanoid" id="A0A251T8K3"/>
<reference evidence="3 5" key="1">
    <citation type="journal article" date="2017" name="Nature">
        <title>The sunflower genome provides insights into oil metabolism, flowering and Asterid evolution.</title>
        <authorList>
            <person name="Badouin H."/>
            <person name="Gouzy J."/>
            <person name="Grassa C.J."/>
            <person name="Murat F."/>
            <person name="Staton S.E."/>
            <person name="Cottret L."/>
            <person name="Lelandais-Briere C."/>
            <person name="Owens G.L."/>
            <person name="Carrere S."/>
            <person name="Mayjonade B."/>
            <person name="Legrand L."/>
            <person name="Gill N."/>
            <person name="Kane N.C."/>
            <person name="Bowers J.E."/>
            <person name="Hubner S."/>
            <person name="Bellec A."/>
            <person name="Berard A."/>
            <person name="Berges H."/>
            <person name="Blanchet N."/>
            <person name="Boniface M.C."/>
            <person name="Brunel D."/>
            <person name="Catrice O."/>
            <person name="Chaidir N."/>
            <person name="Claudel C."/>
            <person name="Donnadieu C."/>
            <person name="Faraut T."/>
            <person name="Fievet G."/>
            <person name="Helmstetter N."/>
            <person name="King M."/>
            <person name="Knapp S.J."/>
            <person name="Lai Z."/>
            <person name="Le Paslier M.C."/>
            <person name="Lippi Y."/>
            <person name="Lorenzon L."/>
            <person name="Mandel J.R."/>
            <person name="Marage G."/>
            <person name="Marchand G."/>
            <person name="Marquand E."/>
            <person name="Bret-Mestries E."/>
            <person name="Morien E."/>
            <person name="Nambeesan S."/>
            <person name="Nguyen T."/>
            <person name="Pegot-Espagnet P."/>
            <person name="Pouilly N."/>
            <person name="Raftis F."/>
            <person name="Sallet E."/>
            <person name="Schiex T."/>
            <person name="Thomas J."/>
            <person name="Vandecasteele C."/>
            <person name="Vares D."/>
            <person name="Vear F."/>
            <person name="Vautrin S."/>
            <person name="Crespi M."/>
            <person name="Mangin B."/>
            <person name="Burke J.M."/>
            <person name="Salse J."/>
            <person name="Munos S."/>
            <person name="Vincourt P."/>
            <person name="Rieseberg L.H."/>
            <person name="Langlade N.B."/>
        </authorList>
    </citation>
    <scope>NUCLEOTIDE SEQUENCE [LARGE SCALE GENOMIC DNA]</scope>
    <source>
        <strain evidence="5">cv. SF193</strain>
        <tissue evidence="3">Leaves</tissue>
    </source>
</reference>
<dbReference type="InterPro" id="IPR032675">
    <property type="entry name" value="LRR_dom_sf"/>
</dbReference>
<evidence type="ECO:0000259" key="1">
    <source>
        <dbReference type="Pfam" id="PF00646"/>
    </source>
</evidence>
<accession>A0A251T8K3</accession>
<dbReference type="EMBL" id="MNCJ02000326">
    <property type="protein sequence ID" value="KAF5780444.1"/>
    <property type="molecule type" value="Genomic_DNA"/>
</dbReference>
<dbReference type="PANTHER" id="PTHR31639:SF315">
    <property type="entry name" value="LEUCINE-RICH REPEAT DOMAIN SUPERFAMILY, F-BOX-LIKE DOMAIN SUPERFAMILY"/>
    <property type="match status" value="1"/>
</dbReference>
<keyword evidence="5" id="KW-1185">Reference proteome</keyword>
<dbReference type="EMBL" id="CM007900">
    <property type="protein sequence ID" value="OTG07079.1"/>
    <property type="molecule type" value="Genomic_DNA"/>
</dbReference>
<name>A0A251T8K3_HELAN</name>
<dbReference type="AlphaFoldDB" id="A0A251T8K3"/>
<organism evidence="4 5">
    <name type="scientific">Helianthus annuus</name>
    <name type="common">Common sunflower</name>
    <dbReference type="NCBI Taxonomy" id="4232"/>
    <lineage>
        <taxon>Eukaryota</taxon>
        <taxon>Viridiplantae</taxon>
        <taxon>Streptophyta</taxon>
        <taxon>Embryophyta</taxon>
        <taxon>Tracheophyta</taxon>
        <taxon>Spermatophyta</taxon>
        <taxon>Magnoliopsida</taxon>
        <taxon>eudicotyledons</taxon>
        <taxon>Gunneridae</taxon>
        <taxon>Pentapetalae</taxon>
        <taxon>asterids</taxon>
        <taxon>campanulids</taxon>
        <taxon>Asterales</taxon>
        <taxon>Asteraceae</taxon>
        <taxon>Asteroideae</taxon>
        <taxon>Heliantheae alliance</taxon>
        <taxon>Heliantheae</taxon>
        <taxon>Helianthus</taxon>
    </lineage>
</organism>
<feature type="domain" description="F-box/LRR-repeat protein 15/At3g58940/PEG3-like LRR" evidence="2">
    <location>
        <begin position="117"/>
        <end position="210"/>
    </location>
</feature>
<dbReference type="InterPro" id="IPR036047">
    <property type="entry name" value="F-box-like_dom_sf"/>
</dbReference>
<proteinExistence type="predicted"/>
<dbReference type="SUPFAM" id="SSF81383">
    <property type="entry name" value="F-box domain"/>
    <property type="match status" value="1"/>
</dbReference>
<dbReference type="SUPFAM" id="SSF52058">
    <property type="entry name" value="L domain-like"/>
    <property type="match status" value="1"/>
</dbReference>
<reference evidence="3" key="3">
    <citation type="submission" date="2020-06" db="EMBL/GenBank/DDBJ databases">
        <title>Helianthus annuus Genome sequencing and assembly Release 2.</title>
        <authorList>
            <person name="Gouzy J."/>
            <person name="Langlade N."/>
            <person name="Munos S."/>
        </authorList>
    </citation>
    <scope>NUCLEOTIDE SEQUENCE</scope>
    <source>
        <tissue evidence="3">Leaves</tissue>
    </source>
</reference>
<dbReference type="Proteomes" id="UP000215914">
    <property type="component" value="Chromosome 11"/>
</dbReference>
<reference evidence="4" key="2">
    <citation type="submission" date="2017-02" db="EMBL/GenBank/DDBJ databases">
        <title>Sunflower complete genome.</title>
        <authorList>
            <person name="Langlade N."/>
            <person name="Munos S."/>
        </authorList>
    </citation>
    <scope>NUCLEOTIDE SEQUENCE [LARGE SCALE GENOMIC DNA]</scope>
    <source>
        <tissue evidence="4">Leaves</tissue>
    </source>
</reference>
<dbReference type="PANTHER" id="PTHR31639">
    <property type="entry name" value="F-BOX PROTEIN-LIKE"/>
    <property type="match status" value="1"/>
</dbReference>
<evidence type="ECO:0000259" key="2">
    <source>
        <dbReference type="Pfam" id="PF24758"/>
    </source>
</evidence>
<sequence>MTSKRMSKAERSSLDIISTLPEPTLETILCLLPTKAAARTSILSREWRYKWTKISKLEFFVPIRITIKKQVLDRRCTPFNDLLQVLLSHKGLIHEFSLLMNQSTPHQDFFGFDQVVLHLLKNHAVKKLKLYGLNSFRWHKLPVSIFSLHHLTDLNLSCFVLDHEPIFNGFGDLRSLSLRNVGISTKTLLHLLSNSPSLKSLTLVSSHLSLILLRNGLKWQFSPNLEMKMEIYSLENNRIFDQVCHFMHPITTP</sequence>
<protein>
    <submittedName>
        <fullName evidence="3">Leucine-rich repeat domain superfamily, F-box-like domain superfamily</fullName>
    </submittedName>
    <submittedName>
        <fullName evidence="4">Putative F-box domain, Leucine-rich repeat domain, L domain-like protein</fullName>
    </submittedName>
</protein>
<gene>
    <name evidence="4" type="ORF">HannXRQ_Chr11g0326281</name>
    <name evidence="3" type="ORF">HanXRQr2_Chr11g0471971</name>
</gene>
<evidence type="ECO:0000313" key="5">
    <source>
        <dbReference type="Proteomes" id="UP000215914"/>
    </source>
</evidence>
<evidence type="ECO:0000313" key="3">
    <source>
        <dbReference type="EMBL" id="KAF5780444.1"/>
    </source>
</evidence>
<dbReference type="Pfam" id="PF00646">
    <property type="entry name" value="F-box"/>
    <property type="match status" value="1"/>
</dbReference>
<dbReference type="InterPro" id="IPR001810">
    <property type="entry name" value="F-box_dom"/>
</dbReference>
<dbReference type="InterPro" id="IPR055411">
    <property type="entry name" value="LRR_FXL15/At3g58940/PEG3-like"/>
</dbReference>
<dbReference type="Gramene" id="mRNA:HanXRQr2_Chr11g0471971">
    <property type="protein sequence ID" value="CDS:HanXRQr2_Chr11g0471971.1"/>
    <property type="gene ID" value="HanXRQr2_Chr11g0471971"/>
</dbReference>